<dbReference type="EMBL" id="RWJN01000178">
    <property type="protein sequence ID" value="TCD65480.1"/>
    <property type="molecule type" value="Genomic_DNA"/>
</dbReference>
<dbReference type="Gene3D" id="3.60.130.30">
    <property type="match status" value="1"/>
</dbReference>
<dbReference type="AlphaFoldDB" id="A0A4R0RBS8"/>
<feature type="compositionally biased region" description="Polar residues" evidence="1">
    <location>
        <begin position="9"/>
        <end position="20"/>
    </location>
</feature>
<dbReference type="Proteomes" id="UP000292702">
    <property type="component" value="Unassembled WGS sequence"/>
</dbReference>
<feature type="region of interest" description="Disordered" evidence="1">
    <location>
        <begin position="1"/>
        <end position="43"/>
    </location>
</feature>
<reference evidence="2 3" key="1">
    <citation type="submission" date="2018-11" db="EMBL/GenBank/DDBJ databases">
        <title>Genome assembly of Steccherinum ochraceum LE-BIN_3174, the white-rot fungus of the Steccherinaceae family (The Residual Polyporoid clade, Polyporales, Basidiomycota).</title>
        <authorList>
            <person name="Fedorova T.V."/>
            <person name="Glazunova O.A."/>
            <person name="Landesman E.O."/>
            <person name="Moiseenko K.V."/>
            <person name="Psurtseva N.V."/>
            <person name="Savinova O.S."/>
            <person name="Shakhova N.V."/>
            <person name="Tyazhelova T.V."/>
            <person name="Vasina D.V."/>
        </authorList>
    </citation>
    <scope>NUCLEOTIDE SEQUENCE [LARGE SCALE GENOMIC DNA]</scope>
    <source>
        <strain evidence="2 3">LE-BIN_3174</strain>
    </source>
</reference>
<organism evidence="2 3">
    <name type="scientific">Steccherinum ochraceum</name>
    <dbReference type="NCBI Taxonomy" id="92696"/>
    <lineage>
        <taxon>Eukaryota</taxon>
        <taxon>Fungi</taxon>
        <taxon>Dikarya</taxon>
        <taxon>Basidiomycota</taxon>
        <taxon>Agaricomycotina</taxon>
        <taxon>Agaricomycetes</taxon>
        <taxon>Polyporales</taxon>
        <taxon>Steccherinaceae</taxon>
        <taxon>Steccherinum</taxon>
    </lineage>
</organism>
<gene>
    <name evidence="2" type="ORF">EIP91_002564</name>
</gene>
<dbReference type="OrthoDB" id="2800954at2759"/>
<proteinExistence type="predicted"/>
<evidence type="ECO:0000313" key="3">
    <source>
        <dbReference type="Proteomes" id="UP000292702"/>
    </source>
</evidence>
<evidence type="ECO:0000313" key="2">
    <source>
        <dbReference type="EMBL" id="TCD65480.1"/>
    </source>
</evidence>
<sequence>MGRNRRSGKNNTAKNKSTTPSPDPASTDGLPKVKSSTRRKKGGCVELLRTQANKIKAAAGMADAVTGVPRHLSPPPFVQNVLRETRTGVMLEPRPPLTLRPGAGPPPPPTMNRFKIRRLADIRNIQLARAAKIKKAVKMEKKRERDRIVKWAIPFIHREATFLLPDGKTVAELEARNHKEPEYLEACRVCEELADPSVPARVESGAWKDASGKYALVVLSMEQMKDHQGNPLFDSEGEPIPLFSHNIHKRAQDAQQTRLQAHNSKWKKTYDHITDSKRHPEPGPIMPYLQQEVEGGPLVEKLEDKRVDHIFDRWHIQGHPSDGQVPSMDLRGRSREEFRDIVRTYYGDSQIHENIKHITKEFFPEDHDKLERVYKEGSWVPQEFPAFAPATGLFLGRIILWKLQTSVHLDDNDVLCAIWCCGQFTGGHAYIPDLKLKLRYAPGDLIVFHSRFLWHMIGPWLPKVMAPGSPLTPGRVSMVYTTHVDTARDILAKKIPLDPHPWTAAS</sequence>
<keyword evidence="3" id="KW-1185">Reference proteome</keyword>
<evidence type="ECO:0000256" key="1">
    <source>
        <dbReference type="SAM" id="MobiDB-lite"/>
    </source>
</evidence>
<accession>A0A4R0RBS8</accession>
<comment type="caution">
    <text evidence="2">The sequence shown here is derived from an EMBL/GenBank/DDBJ whole genome shotgun (WGS) entry which is preliminary data.</text>
</comment>
<protein>
    <submittedName>
        <fullName evidence="2">Uncharacterized protein</fullName>
    </submittedName>
</protein>
<name>A0A4R0RBS8_9APHY</name>